<dbReference type="GO" id="GO:0004477">
    <property type="term" value="F:methenyltetrahydrofolate cyclohydrolase activity"/>
    <property type="evidence" value="ECO:0007669"/>
    <property type="project" value="UniProtKB-UniRule"/>
</dbReference>
<dbReference type="HAMAP" id="MF_01576">
    <property type="entry name" value="THF_DHG_CYH"/>
    <property type="match status" value="1"/>
</dbReference>
<comment type="catalytic activity">
    <reaction evidence="11">
        <text>(6R)-5,10-methenyltetrahydrofolate + H2O = (6R)-10-formyltetrahydrofolate + H(+)</text>
        <dbReference type="Rhea" id="RHEA:23700"/>
        <dbReference type="ChEBI" id="CHEBI:15377"/>
        <dbReference type="ChEBI" id="CHEBI:15378"/>
        <dbReference type="ChEBI" id="CHEBI:57455"/>
        <dbReference type="ChEBI" id="CHEBI:195366"/>
        <dbReference type="EC" id="3.5.4.9"/>
    </reaction>
</comment>
<evidence type="ECO:0000256" key="10">
    <source>
        <dbReference type="ARBA" id="ARBA00023268"/>
    </source>
</evidence>
<dbReference type="Pfam" id="PF02882">
    <property type="entry name" value="THF_DHG_CYH_C"/>
    <property type="match status" value="1"/>
</dbReference>
<dbReference type="EC" id="1.5.1.5" evidence="11"/>
<dbReference type="GO" id="GO:0005829">
    <property type="term" value="C:cytosol"/>
    <property type="evidence" value="ECO:0007669"/>
    <property type="project" value="TreeGrafter"/>
</dbReference>
<dbReference type="Pfam" id="PF00763">
    <property type="entry name" value="THF_DHG_CYH"/>
    <property type="match status" value="1"/>
</dbReference>
<keyword evidence="10 11" id="KW-0511">Multifunctional enzyme</keyword>
<reference evidence="14 15" key="1">
    <citation type="submission" date="2017-01" db="EMBL/GenBank/DDBJ databases">
        <title>Complete Genome Sequence of Dolosigranulum pigrum isolated from a Patient with interstitial lung disease.</title>
        <authorList>
            <person name="Mukhopadhyay R."/>
            <person name="Joaquin J."/>
            <person name="Hogue R."/>
            <person name="Fitzgerald S."/>
            <person name="Jospin G."/>
            <person name="Eisen J.A."/>
            <person name="Chaturvedi V."/>
        </authorList>
    </citation>
    <scope>NUCLEOTIDE SEQUENCE [LARGE SCALE GENOMIC DNA]</scope>
    <source>
        <strain evidence="14 15">15S00348</strain>
    </source>
</reference>
<comment type="similarity">
    <text evidence="11">Belongs to the tetrahydrofolate dehydrogenase/cyclohydrolase family.</text>
</comment>
<evidence type="ECO:0000256" key="8">
    <source>
        <dbReference type="ARBA" id="ARBA00023102"/>
    </source>
</evidence>
<evidence type="ECO:0000256" key="6">
    <source>
        <dbReference type="ARBA" id="ARBA00022857"/>
    </source>
</evidence>
<evidence type="ECO:0000256" key="5">
    <source>
        <dbReference type="ARBA" id="ARBA00022801"/>
    </source>
</evidence>
<evidence type="ECO:0000259" key="13">
    <source>
        <dbReference type="Pfam" id="PF02882"/>
    </source>
</evidence>
<keyword evidence="4 11" id="KW-0658">Purine biosynthesis</keyword>
<keyword evidence="8 11" id="KW-0368">Histidine biosynthesis</keyword>
<name>A0A1S8KPI9_9LACT</name>
<dbReference type="InterPro" id="IPR036291">
    <property type="entry name" value="NAD(P)-bd_dom_sf"/>
</dbReference>
<dbReference type="Proteomes" id="UP000190409">
    <property type="component" value="Unassembled WGS sequence"/>
</dbReference>
<keyword evidence="6 11" id="KW-0521">NADP</keyword>
<feature type="binding site" evidence="11">
    <location>
        <position position="186"/>
    </location>
    <ligand>
        <name>NADP(+)</name>
        <dbReference type="ChEBI" id="CHEBI:58349"/>
    </ligand>
</feature>
<dbReference type="RefSeq" id="WP_077863065.1">
    <property type="nucleotide sequence ID" value="NZ_CALUAQ010000003.1"/>
</dbReference>
<accession>A0A1S8KPI9</accession>
<dbReference type="Gene3D" id="3.40.50.720">
    <property type="entry name" value="NAD(P)-binding Rossmann-like Domain"/>
    <property type="match status" value="1"/>
</dbReference>
<evidence type="ECO:0000256" key="3">
    <source>
        <dbReference type="ARBA" id="ARBA00022605"/>
    </source>
</evidence>
<feature type="binding site" evidence="11">
    <location>
        <begin position="161"/>
        <end position="163"/>
    </location>
    <ligand>
        <name>NADP(+)</name>
        <dbReference type="ChEBI" id="CHEBI:58349"/>
    </ligand>
</feature>
<comment type="pathway">
    <text evidence="1 11">One-carbon metabolism; tetrahydrofolate interconversion.</text>
</comment>
<feature type="domain" description="Tetrahydrofolate dehydrogenase/cyclohydrolase catalytic" evidence="12">
    <location>
        <begin position="4"/>
        <end position="115"/>
    </location>
</feature>
<comment type="caution">
    <text evidence="14">The sequence shown here is derived from an EMBL/GenBank/DDBJ whole genome shotgun (WGS) entry which is preliminary data.</text>
</comment>
<dbReference type="SUPFAM" id="SSF53223">
    <property type="entry name" value="Aminoacid dehydrogenase-like, N-terminal domain"/>
    <property type="match status" value="1"/>
</dbReference>
<evidence type="ECO:0000256" key="7">
    <source>
        <dbReference type="ARBA" id="ARBA00023002"/>
    </source>
</evidence>
<feature type="domain" description="Tetrahydrofolate dehydrogenase/cyclohydrolase NAD(P)-binding" evidence="13">
    <location>
        <begin position="135"/>
        <end position="274"/>
    </location>
</feature>
<dbReference type="SUPFAM" id="SSF51735">
    <property type="entry name" value="NAD(P)-binding Rossmann-fold domains"/>
    <property type="match status" value="1"/>
</dbReference>
<evidence type="ECO:0000256" key="2">
    <source>
        <dbReference type="ARBA" id="ARBA00022563"/>
    </source>
</evidence>
<keyword evidence="9 11" id="KW-0486">Methionine biosynthesis</keyword>
<comment type="subunit">
    <text evidence="11">Homodimer.</text>
</comment>
<dbReference type="InterPro" id="IPR020631">
    <property type="entry name" value="THF_DH/CycHdrlase_NAD-bd_dom"/>
</dbReference>
<evidence type="ECO:0000256" key="4">
    <source>
        <dbReference type="ARBA" id="ARBA00022755"/>
    </source>
</evidence>
<evidence type="ECO:0000256" key="9">
    <source>
        <dbReference type="ARBA" id="ARBA00023167"/>
    </source>
</evidence>
<dbReference type="InterPro" id="IPR000672">
    <property type="entry name" value="THF_DH/CycHdrlase"/>
</dbReference>
<dbReference type="PANTHER" id="PTHR48099">
    <property type="entry name" value="C-1-TETRAHYDROFOLATE SYNTHASE, CYTOPLASMIC-RELATED"/>
    <property type="match status" value="1"/>
</dbReference>
<proteinExistence type="inferred from homology"/>
<keyword evidence="5 11" id="KW-0378">Hydrolase</keyword>
<dbReference type="GO" id="GO:0035999">
    <property type="term" value="P:tetrahydrofolate interconversion"/>
    <property type="evidence" value="ECO:0007669"/>
    <property type="project" value="UniProtKB-UniRule"/>
</dbReference>
<evidence type="ECO:0000313" key="14">
    <source>
        <dbReference type="EMBL" id="OOL81649.1"/>
    </source>
</evidence>
<dbReference type="InterPro" id="IPR046346">
    <property type="entry name" value="Aminoacid_DH-like_N_sf"/>
</dbReference>
<keyword evidence="3 11" id="KW-0028">Amino-acid biosynthesis</keyword>
<evidence type="ECO:0000256" key="11">
    <source>
        <dbReference type="HAMAP-Rule" id="MF_01576"/>
    </source>
</evidence>
<keyword evidence="2 11" id="KW-0554">One-carbon metabolism</keyword>
<comment type="caution">
    <text evidence="11">Lacks conserved residue(s) required for the propagation of feature annotation.</text>
</comment>
<dbReference type="Gene3D" id="3.40.50.10860">
    <property type="entry name" value="Leucine Dehydrogenase, chain A, domain 1"/>
    <property type="match status" value="1"/>
</dbReference>
<organism evidence="14 15">
    <name type="scientific">Dolosigranulum pigrum</name>
    <dbReference type="NCBI Taxonomy" id="29394"/>
    <lineage>
        <taxon>Bacteria</taxon>
        <taxon>Bacillati</taxon>
        <taxon>Bacillota</taxon>
        <taxon>Bacilli</taxon>
        <taxon>Lactobacillales</taxon>
        <taxon>Carnobacteriaceae</taxon>
        <taxon>Dolosigranulum</taxon>
    </lineage>
</organism>
<dbReference type="AlphaFoldDB" id="A0A1S8KPI9"/>
<protein>
    <recommendedName>
        <fullName evidence="11">Bifunctional protein FolD</fullName>
    </recommendedName>
    <domain>
        <recommendedName>
            <fullName evidence="11">Methylenetetrahydrofolate dehydrogenase</fullName>
            <ecNumber evidence="11">1.5.1.5</ecNumber>
        </recommendedName>
    </domain>
    <domain>
        <recommendedName>
            <fullName evidence="11">Methenyltetrahydrofolate cyclohydrolase</fullName>
            <ecNumber evidence="11">3.5.4.9</ecNumber>
        </recommendedName>
    </domain>
</protein>
<keyword evidence="7 11" id="KW-0560">Oxidoreductase</keyword>
<dbReference type="GO" id="GO:0004488">
    <property type="term" value="F:methylenetetrahydrofolate dehydrogenase (NADP+) activity"/>
    <property type="evidence" value="ECO:0007669"/>
    <property type="project" value="UniProtKB-UniRule"/>
</dbReference>
<dbReference type="GO" id="GO:0006164">
    <property type="term" value="P:purine nucleotide biosynthetic process"/>
    <property type="evidence" value="ECO:0007669"/>
    <property type="project" value="UniProtKB-KW"/>
</dbReference>
<dbReference type="InterPro" id="IPR020630">
    <property type="entry name" value="THF_DH/CycHdrlase_cat_dom"/>
</dbReference>
<evidence type="ECO:0000256" key="1">
    <source>
        <dbReference type="ARBA" id="ARBA00004777"/>
    </source>
</evidence>
<dbReference type="UniPathway" id="UPA00193"/>
<dbReference type="EC" id="3.5.4.9" evidence="11"/>
<dbReference type="PRINTS" id="PR00085">
    <property type="entry name" value="THFDHDRGNASE"/>
</dbReference>
<dbReference type="CDD" id="cd01080">
    <property type="entry name" value="NAD_bind_m-THF_DH_Cyclohyd"/>
    <property type="match status" value="1"/>
</dbReference>
<evidence type="ECO:0000313" key="15">
    <source>
        <dbReference type="Proteomes" id="UP000190409"/>
    </source>
</evidence>
<comment type="catalytic activity">
    <reaction evidence="11">
        <text>(6R)-5,10-methylene-5,6,7,8-tetrahydrofolate + NADP(+) = (6R)-5,10-methenyltetrahydrofolate + NADPH</text>
        <dbReference type="Rhea" id="RHEA:22812"/>
        <dbReference type="ChEBI" id="CHEBI:15636"/>
        <dbReference type="ChEBI" id="CHEBI:57455"/>
        <dbReference type="ChEBI" id="CHEBI:57783"/>
        <dbReference type="ChEBI" id="CHEBI:58349"/>
        <dbReference type="EC" id="1.5.1.5"/>
    </reaction>
</comment>
<dbReference type="GO" id="GO:0009086">
    <property type="term" value="P:methionine biosynthetic process"/>
    <property type="evidence" value="ECO:0007669"/>
    <property type="project" value="UniProtKB-KW"/>
</dbReference>
<evidence type="ECO:0000259" key="12">
    <source>
        <dbReference type="Pfam" id="PF00763"/>
    </source>
</evidence>
<dbReference type="GO" id="GO:0000105">
    <property type="term" value="P:L-histidine biosynthetic process"/>
    <property type="evidence" value="ECO:0007669"/>
    <property type="project" value="UniProtKB-KW"/>
</dbReference>
<comment type="function">
    <text evidence="11">Catalyzes the oxidation of 5,10-methylenetetrahydrofolate to 5,10-methenyltetrahydrofolate and then the hydrolysis of 5,10-methenyltetrahydrofolate to 10-formyltetrahydrofolate.</text>
</comment>
<gene>
    <name evidence="11" type="primary">folD</name>
    <name evidence="14" type="ORF">BWX42_08050</name>
</gene>
<sequence>MELLRGKPVREALLKEIKANLEDLAMQPQLAIVRVDGDKPSASYAKMATKTMESVGIDVKSVIFSPDVTLADLQATAAELNEDPSVHGIIFMQPFPNNIQREDIAELIDPRKDVDCLNPVNLGKVMANSDDAMYPSTAKAVLELIDHYGIELKGTEVCVVGSSLVVGSPLVQMLINREATVANCHIETKDITVHTAAADLLISATGALEMIKANHVKEGATVIDVGFGMKNGNPTGDVDFKSVKDIVGNVTPVPGGVGSITTAVLAQQVVKAVQLLARDTDAK</sequence>
<dbReference type="PANTHER" id="PTHR48099:SF5">
    <property type="entry name" value="C-1-TETRAHYDROFOLATE SYNTHASE, CYTOPLASMIC"/>
    <property type="match status" value="1"/>
</dbReference>
<dbReference type="EMBL" id="MUYF01000003">
    <property type="protein sequence ID" value="OOL81649.1"/>
    <property type="molecule type" value="Genomic_DNA"/>
</dbReference>